<dbReference type="Gene3D" id="3.40.250.10">
    <property type="entry name" value="Rhodanese-like domain"/>
    <property type="match status" value="2"/>
</dbReference>
<dbReference type="InterPro" id="IPR036873">
    <property type="entry name" value="Rhodanese-like_dom_sf"/>
</dbReference>
<evidence type="ECO:0000313" key="5">
    <source>
        <dbReference type="Proteomes" id="UP000318294"/>
    </source>
</evidence>
<dbReference type="PANTHER" id="PTHR11364:SF27">
    <property type="entry name" value="SULFURTRANSFERASE"/>
    <property type="match status" value="1"/>
</dbReference>
<dbReference type="GO" id="GO:0004792">
    <property type="term" value="F:thiosulfate-cyanide sulfurtransferase activity"/>
    <property type="evidence" value="ECO:0007669"/>
    <property type="project" value="UniProtKB-EC"/>
</dbReference>
<keyword evidence="1 4" id="KW-0808">Transferase</keyword>
<dbReference type="InterPro" id="IPR001763">
    <property type="entry name" value="Rhodanese-like_dom"/>
</dbReference>
<organism evidence="4 5">
    <name type="scientific">Tepidimonas charontis</name>
    <dbReference type="NCBI Taxonomy" id="2267262"/>
    <lineage>
        <taxon>Bacteria</taxon>
        <taxon>Pseudomonadati</taxon>
        <taxon>Pseudomonadota</taxon>
        <taxon>Betaproteobacteria</taxon>
        <taxon>Burkholderiales</taxon>
        <taxon>Tepidimonas</taxon>
    </lineage>
</organism>
<evidence type="ECO:0000313" key="4">
    <source>
        <dbReference type="EMBL" id="TSE36524.1"/>
    </source>
</evidence>
<dbReference type="Pfam" id="PF00581">
    <property type="entry name" value="Rhodanese"/>
    <property type="match status" value="2"/>
</dbReference>
<dbReference type="SMART" id="SM00450">
    <property type="entry name" value="RHOD"/>
    <property type="match status" value="2"/>
</dbReference>
<dbReference type="CDD" id="cd01449">
    <property type="entry name" value="TST_Repeat_2"/>
    <property type="match status" value="1"/>
</dbReference>
<protein>
    <submittedName>
        <fullName evidence="4">Putative thiosulfate sulfurtransferase SseB</fullName>
        <ecNumber evidence="4">2.8.1.1</ecNumber>
    </submittedName>
</protein>
<evidence type="ECO:0000256" key="1">
    <source>
        <dbReference type="ARBA" id="ARBA00022679"/>
    </source>
</evidence>
<dbReference type="CDD" id="cd01448">
    <property type="entry name" value="TST_Repeat_1"/>
    <property type="match status" value="1"/>
</dbReference>
<dbReference type="RefSeq" id="WP_144327181.1">
    <property type="nucleotide sequence ID" value="NZ_VJON01000001.1"/>
</dbReference>
<reference evidence="4 5" key="1">
    <citation type="submission" date="2019-07" db="EMBL/GenBank/DDBJ databases">
        <title>Tepidimonas charontis SPSP-6 draft genome.</title>
        <authorList>
            <person name="Da Costa M.S."/>
            <person name="Froufe H.J.C."/>
            <person name="Egas C."/>
            <person name="Albuquerque L."/>
        </authorList>
    </citation>
    <scope>NUCLEOTIDE SEQUENCE [LARGE SCALE GENOMIC DNA]</scope>
    <source>
        <strain evidence="4 5">SPSP-6</strain>
    </source>
</reference>
<dbReference type="AlphaFoldDB" id="A0A554XL19"/>
<dbReference type="OrthoDB" id="9781034at2"/>
<dbReference type="PROSITE" id="PS00380">
    <property type="entry name" value="RHODANESE_1"/>
    <property type="match status" value="1"/>
</dbReference>
<feature type="domain" description="Rhodanese" evidence="3">
    <location>
        <begin position="178"/>
        <end position="291"/>
    </location>
</feature>
<keyword evidence="2" id="KW-0677">Repeat</keyword>
<dbReference type="Proteomes" id="UP000318294">
    <property type="component" value="Unassembled WGS sequence"/>
</dbReference>
<dbReference type="SUPFAM" id="SSF52821">
    <property type="entry name" value="Rhodanese/Cell cycle control phosphatase"/>
    <property type="match status" value="2"/>
</dbReference>
<keyword evidence="5" id="KW-1185">Reference proteome</keyword>
<feature type="domain" description="Rhodanese" evidence="3">
    <location>
        <begin position="25"/>
        <end position="146"/>
    </location>
</feature>
<proteinExistence type="predicted"/>
<dbReference type="PROSITE" id="PS50206">
    <property type="entry name" value="RHODANESE_3"/>
    <property type="match status" value="2"/>
</dbReference>
<dbReference type="EMBL" id="VJON01000001">
    <property type="protein sequence ID" value="TSE36524.1"/>
    <property type="molecule type" value="Genomic_DNA"/>
</dbReference>
<gene>
    <name evidence="4" type="primary">sseB</name>
    <name evidence="4" type="ORF">Tchar_00149</name>
</gene>
<dbReference type="PANTHER" id="PTHR11364">
    <property type="entry name" value="THIOSULFATE SULFERTANSFERASE"/>
    <property type="match status" value="1"/>
</dbReference>
<accession>A0A554XL19</accession>
<evidence type="ECO:0000259" key="3">
    <source>
        <dbReference type="PROSITE" id="PS50206"/>
    </source>
</evidence>
<sequence>MSVANPAFPTTGLIDAATLRAALAAGAAWRVFDCSFDLADPAAGRVQYGHAHIPGAHYLHLDDDLSAGADAALCGGRHPLPTPAVMAQRLAAWGIGPDNPVVAYDRQGGMTSARLWWLLRWCGHTAVAVLDGGWNAWLASAGETESGDAPAAAPAPAYPVKPAALPLCSAADVSAALGRPKQTLVDARAPARYRGEQEPLDPVAGHIPGALNRPWTDNFTPDGRYKPAATLRAKWETLLAGRDPGSVVVYCGSGVSATPHVLAMTLAGWSPPALYAGSWSEWCADPARPCARSV</sequence>
<name>A0A554XL19_9BURK</name>
<dbReference type="InterPro" id="IPR001307">
    <property type="entry name" value="Thiosulphate_STrfase_CS"/>
</dbReference>
<evidence type="ECO:0000256" key="2">
    <source>
        <dbReference type="ARBA" id="ARBA00022737"/>
    </source>
</evidence>
<dbReference type="EC" id="2.8.1.1" evidence="4"/>
<dbReference type="InterPro" id="IPR045078">
    <property type="entry name" value="TST/MPST-like"/>
</dbReference>
<comment type="caution">
    <text evidence="4">The sequence shown here is derived from an EMBL/GenBank/DDBJ whole genome shotgun (WGS) entry which is preliminary data.</text>
</comment>